<dbReference type="RefSeq" id="WP_110312180.1">
    <property type="nucleotide sequence ID" value="NZ_QICL01000031.1"/>
</dbReference>
<evidence type="ECO:0000256" key="1">
    <source>
        <dbReference type="SAM" id="Phobius"/>
    </source>
</evidence>
<keyword evidence="1" id="KW-0472">Membrane</keyword>
<organism evidence="2 3">
    <name type="scientific">Dysgonomonas alginatilytica</name>
    <dbReference type="NCBI Taxonomy" id="1605892"/>
    <lineage>
        <taxon>Bacteria</taxon>
        <taxon>Pseudomonadati</taxon>
        <taxon>Bacteroidota</taxon>
        <taxon>Bacteroidia</taxon>
        <taxon>Bacteroidales</taxon>
        <taxon>Dysgonomonadaceae</taxon>
        <taxon>Dysgonomonas</taxon>
    </lineage>
</organism>
<sequence length="196" mass="21831">MNTTQIRFNISYLMIGLFIGLLVGSISVFFICKSIIVPDIDVKYVKGETITDTAYIPIPYIVNVPGDIKYIPVYKKDSTGIETSEIDTAKSKDATVEDWNLERKYANTLFDNENGQLSYEIGVQNNKLSKFAYNFTPIQKVITTGKEQVWMPYASISYSTLNYMGIGGGIFYHDVGLGAGIVPSEFFLAMYTNGSS</sequence>
<reference evidence="2 3" key="1">
    <citation type="submission" date="2018-03" db="EMBL/GenBank/DDBJ databases">
        <title>Genomic Encyclopedia of Archaeal and Bacterial Type Strains, Phase II (KMG-II): from individual species to whole genera.</title>
        <authorList>
            <person name="Goeker M."/>
        </authorList>
    </citation>
    <scope>NUCLEOTIDE SEQUENCE [LARGE SCALE GENOMIC DNA]</scope>
    <source>
        <strain evidence="2 3">DSM 100214</strain>
    </source>
</reference>
<dbReference type="Proteomes" id="UP000247973">
    <property type="component" value="Unassembled WGS sequence"/>
</dbReference>
<accession>A0A2V3PJ61</accession>
<keyword evidence="1" id="KW-1133">Transmembrane helix</keyword>
<evidence type="ECO:0000313" key="2">
    <source>
        <dbReference type="EMBL" id="PXV60132.1"/>
    </source>
</evidence>
<dbReference type="AlphaFoldDB" id="A0A2V3PJ61"/>
<keyword evidence="1" id="KW-0812">Transmembrane</keyword>
<protein>
    <submittedName>
        <fullName evidence="2">Uncharacterized protein</fullName>
    </submittedName>
</protein>
<dbReference type="OrthoDB" id="996630at2"/>
<name>A0A2V3PJ61_9BACT</name>
<comment type="caution">
    <text evidence="2">The sequence shown here is derived from an EMBL/GenBank/DDBJ whole genome shotgun (WGS) entry which is preliminary data.</text>
</comment>
<evidence type="ECO:0000313" key="3">
    <source>
        <dbReference type="Proteomes" id="UP000247973"/>
    </source>
</evidence>
<gene>
    <name evidence="2" type="ORF">CLV62_13152</name>
</gene>
<feature type="transmembrane region" description="Helical" evidence="1">
    <location>
        <begin position="12"/>
        <end position="31"/>
    </location>
</feature>
<keyword evidence="3" id="KW-1185">Reference proteome</keyword>
<dbReference type="EMBL" id="QICL01000031">
    <property type="protein sequence ID" value="PXV60132.1"/>
    <property type="molecule type" value="Genomic_DNA"/>
</dbReference>
<proteinExistence type="predicted"/>